<proteinExistence type="inferred from homology"/>
<feature type="transmembrane region" description="Helical" evidence="11">
    <location>
        <begin position="480"/>
        <end position="502"/>
    </location>
</feature>
<feature type="disulfide bond" evidence="9">
    <location>
        <begin position="41"/>
        <end position="87"/>
    </location>
</feature>
<evidence type="ECO:0000256" key="4">
    <source>
        <dbReference type="ARBA" id="ARBA00022692"/>
    </source>
</evidence>
<dbReference type="Proteomes" id="UP001432027">
    <property type="component" value="Unassembled WGS sequence"/>
</dbReference>
<feature type="transmembrane region" description="Helical" evidence="11">
    <location>
        <begin position="441"/>
        <end position="460"/>
    </location>
</feature>
<evidence type="ECO:0000256" key="3">
    <source>
        <dbReference type="ARBA" id="ARBA00022473"/>
    </source>
</evidence>
<dbReference type="InterPro" id="IPR036790">
    <property type="entry name" value="Frizzled_dom_sf"/>
</dbReference>
<dbReference type="GO" id="GO:0035567">
    <property type="term" value="P:non-canonical Wnt signaling pathway"/>
    <property type="evidence" value="ECO:0007669"/>
    <property type="project" value="TreeGrafter"/>
</dbReference>
<comment type="caution">
    <text evidence="9">Lacks conserved residue(s) required for the propagation of feature annotation.</text>
</comment>
<evidence type="ECO:0008006" key="17">
    <source>
        <dbReference type="Google" id="ProtNLM"/>
    </source>
</evidence>
<accession>A0AAV5TUD6</accession>
<feature type="transmembrane region" description="Helical" evidence="11">
    <location>
        <begin position="266"/>
        <end position="288"/>
    </location>
</feature>
<evidence type="ECO:0000256" key="6">
    <source>
        <dbReference type="ARBA" id="ARBA00023136"/>
    </source>
</evidence>
<dbReference type="PANTHER" id="PTHR11309">
    <property type="entry name" value="FRIZZLED"/>
    <property type="match status" value="1"/>
</dbReference>
<dbReference type="InterPro" id="IPR000539">
    <property type="entry name" value="Frizzled/Smoothened_7TM"/>
</dbReference>
<feature type="disulfide bond" evidence="9">
    <location>
        <begin position="109"/>
        <end position="133"/>
    </location>
</feature>
<evidence type="ECO:0000256" key="11">
    <source>
        <dbReference type="SAM" id="Phobius"/>
    </source>
</evidence>
<keyword evidence="12" id="KW-0732">Signal</keyword>
<dbReference type="SMART" id="SM01330">
    <property type="entry name" value="Frizzled"/>
    <property type="match status" value="1"/>
</dbReference>
<dbReference type="Pfam" id="PF01534">
    <property type="entry name" value="Frizzled"/>
    <property type="match status" value="1"/>
</dbReference>
<dbReference type="GO" id="GO:0005886">
    <property type="term" value="C:plasma membrane"/>
    <property type="evidence" value="ECO:0007669"/>
    <property type="project" value="TreeGrafter"/>
</dbReference>
<evidence type="ECO:0000259" key="14">
    <source>
        <dbReference type="PROSITE" id="PS50261"/>
    </source>
</evidence>
<dbReference type="Pfam" id="PF01392">
    <property type="entry name" value="Fz"/>
    <property type="match status" value="1"/>
</dbReference>
<feature type="transmembrane region" description="Helical" evidence="11">
    <location>
        <begin position="359"/>
        <end position="378"/>
    </location>
</feature>
<dbReference type="InterPro" id="IPR015526">
    <property type="entry name" value="Frizzled/SFRP"/>
</dbReference>
<dbReference type="SMART" id="SM00063">
    <property type="entry name" value="FRI"/>
    <property type="match status" value="1"/>
</dbReference>
<dbReference type="GO" id="GO:0060070">
    <property type="term" value="P:canonical Wnt signaling pathway"/>
    <property type="evidence" value="ECO:0007669"/>
    <property type="project" value="TreeGrafter"/>
</dbReference>
<dbReference type="GO" id="GO:0017147">
    <property type="term" value="F:Wnt-protein binding"/>
    <property type="evidence" value="ECO:0007669"/>
    <property type="project" value="TreeGrafter"/>
</dbReference>
<feature type="disulfide bond" evidence="9">
    <location>
        <begin position="105"/>
        <end position="146"/>
    </location>
</feature>
<reference evidence="15" key="1">
    <citation type="submission" date="2023-10" db="EMBL/GenBank/DDBJ databases">
        <title>Genome assembly of Pristionchus species.</title>
        <authorList>
            <person name="Yoshida K."/>
            <person name="Sommer R.J."/>
        </authorList>
    </citation>
    <scope>NUCLEOTIDE SEQUENCE</scope>
    <source>
        <strain evidence="15">RS0144</strain>
    </source>
</reference>
<comment type="caution">
    <text evidence="15">The sequence shown here is derived from an EMBL/GenBank/DDBJ whole genome shotgun (WGS) entry which is preliminary data.</text>
</comment>
<feature type="chain" id="PRO_5043764336" description="Frizzled-4" evidence="12">
    <location>
        <begin position="25"/>
        <end position="547"/>
    </location>
</feature>
<feature type="disulfide bond" evidence="9">
    <location>
        <begin position="78"/>
        <end position="116"/>
    </location>
</feature>
<dbReference type="PROSITE" id="PS50261">
    <property type="entry name" value="G_PROTEIN_RECEP_F2_4"/>
    <property type="match status" value="1"/>
</dbReference>
<keyword evidence="3" id="KW-0217">Developmental protein</keyword>
<keyword evidence="8" id="KW-0675">Receptor</keyword>
<evidence type="ECO:0000256" key="5">
    <source>
        <dbReference type="ARBA" id="ARBA00022989"/>
    </source>
</evidence>
<keyword evidence="16" id="KW-1185">Reference proteome</keyword>
<dbReference type="PANTHER" id="PTHR11309:SF23">
    <property type="entry name" value="FRIZZLED-4"/>
    <property type="match status" value="1"/>
</dbReference>
<keyword evidence="7 9" id="KW-1015">Disulfide bond</keyword>
<evidence type="ECO:0000256" key="9">
    <source>
        <dbReference type="PROSITE-ProRule" id="PRU00090"/>
    </source>
</evidence>
<keyword evidence="6 11" id="KW-0472">Membrane</keyword>
<feature type="transmembrane region" description="Helical" evidence="11">
    <location>
        <begin position="232"/>
        <end position="254"/>
    </location>
</feature>
<dbReference type="FunFam" id="1.10.2000.10:FF:000037">
    <property type="match status" value="1"/>
</dbReference>
<organism evidence="15 16">
    <name type="scientific">Pristionchus entomophagus</name>
    <dbReference type="NCBI Taxonomy" id="358040"/>
    <lineage>
        <taxon>Eukaryota</taxon>
        <taxon>Metazoa</taxon>
        <taxon>Ecdysozoa</taxon>
        <taxon>Nematoda</taxon>
        <taxon>Chromadorea</taxon>
        <taxon>Rhabditida</taxon>
        <taxon>Rhabditina</taxon>
        <taxon>Diplogasteromorpha</taxon>
        <taxon>Diplogasteroidea</taxon>
        <taxon>Neodiplogasteridae</taxon>
        <taxon>Pristionchus</taxon>
    </lineage>
</organism>
<dbReference type="Gene3D" id="1.20.1070.10">
    <property type="entry name" value="Rhodopsin 7-helix transmembrane proteins"/>
    <property type="match status" value="1"/>
</dbReference>
<feature type="compositionally biased region" description="Basic and acidic residues" evidence="10">
    <location>
        <begin position="161"/>
        <end position="183"/>
    </location>
</feature>
<feature type="transmembrane region" description="Helical" evidence="11">
    <location>
        <begin position="398"/>
        <end position="421"/>
    </location>
</feature>
<name>A0AAV5TUD6_9BILA</name>
<gene>
    <name evidence="15" type="ORF">PENTCL1PPCAC_20242</name>
</gene>
<evidence type="ECO:0000256" key="1">
    <source>
        <dbReference type="ARBA" id="ARBA00004141"/>
    </source>
</evidence>
<dbReference type="PROSITE" id="PS50038">
    <property type="entry name" value="FZ"/>
    <property type="match status" value="1"/>
</dbReference>
<evidence type="ECO:0000313" key="16">
    <source>
        <dbReference type="Proteomes" id="UP001432027"/>
    </source>
</evidence>
<evidence type="ECO:0000256" key="10">
    <source>
        <dbReference type="SAM" id="MobiDB-lite"/>
    </source>
</evidence>
<evidence type="ECO:0000256" key="12">
    <source>
        <dbReference type="SAM" id="SignalP"/>
    </source>
</evidence>
<feature type="non-terminal residue" evidence="15">
    <location>
        <position position="1"/>
    </location>
</feature>
<dbReference type="EMBL" id="BTSX01000005">
    <property type="protein sequence ID" value="GMS98067.1"/>
    <property type="molecule type" value="Genomic_DNA"/>
</dbReference>
<dbReference type="AlphaFoldDB" id="A0AAV5TUD6"/>
<feature type="region of interest" description="Disordered" evidence="10">
    <location>
        <begin position="144"/>
        <end position="183"/>
    </location>
</feature>
<comment type="subcellular location">
    <subcellularLocation>
        <location evidence="1">Membrane</location>
        <topology evidence="1">Multi-pass membrane protein</topology>
    </subcellularLocation>
</comment>
<dbReference type="InterPro" id="IPR017981">
    <property type="entry name" value="GPCR_2-like_7TM"/>
</dbReference>
<dbReference type="InterPro" id="IPR020067">
    <property type="entry name" value="Frizzled_dom"/>
</dbReference>
<feature type="transmembrane region" description="Helical" evidence="11">
    <location>
        <begin position="319"/>
        <end position="338"/>
    </location>
</feature>
<feature type="domain" description="G-protein coupled receptors family 2 profile 2" evidence="14">
    <location>
        <begin position="229"/>
        <end position="460"/>
    </location>
</feature>
<evidence type="ECO:0000256" key="2">
    <source>
        <dbReference type="ARBA" id="ARBA00008077"/>
    </source>
</evidence>
<feature type="domain" description="FZ" evidence="13">
    <location>
        <begin position="27"/>
        <end position="149"/>
    </location>
</feature>
<evidence type="ECO:0000256" key="7">
    <source>
        <dbReference type="ARBA" id="ARBA00023157"/>
    </source>
</evidence>
<sequence>FRVFNMRVVMLLATTLLAAAAAAAVQHPRKKCELVPSVEMCRELPYNGTSFPNLAGDETAKDASDALSTFEPLVNVGCSSLLRFFLCSVYFPMCNEKIPIPIGPCRPMCETVKSRCMPLLKDFGFPWPPALECSRFPLENNNEAMCMPGPSADDSSQPIPSREKLKEKDQRRSEEDEREETVVVEDKARLPTHRACPVDQVYVNKTNACVPICTSTQGIKGLQSDREMASTFLFIFSLISVVMTSICVITTLSRKSDRSPRSFPETALLNCAAAFAGSSIVYLLSLLYREQISCTSYASHQLFIVSSVTHVPCNSAAVLLYYFGTAGRLWWIVLAYAWHSSDAPQGGTMERLRPAIEMLTWALPLLFVMIALISKSVSADPLSGICYVGAASKTQDSVFNLLREVVAVVIAAVPLLVGCLVRVGRHNSTMHHQTNPGSSALFGLVVLLYLITALFYMLSFGHGAVQESSAWDRSWNLVSAVKVLIDPILGALSAGACLISLLRDVFSSYRSPLSNKAGYVPAVPRIPQPAVPSVHTYTSTPRNNTIM</sequence>
<evidence type="ECO:0000259" key="13">
    <source>
        <dbReference type="PROSITE" id="PS50038"/>
    </source>
</evidence>
<dbReference type="GO" id="GO:0042813">
    <property type="term" value="F:Wnt receptor activity"/>
    <property type="evidence" value="ECO:0007669"/>
    <property type="project" value="TreeGrafter"/>
</dbReference>
<protein>
    <recommendedName>
        <fullName evidence="17">Frizzled-4</fullName>
    </recommendedName>
</protein>
<feature type="signal peptide" evidence="12">
    <location>
        <begin position="1"/>
        <end position="24"/>
    </location>
</feature>
<dbReference type="PRINTS" id="PR00489">
    <property type="entry name" value="FRIZZLED"/>
</dbReference>
<evidence type="ECO:0000313" key="15">
    <source>
        <dbReference type="EMBL" id="GMS98067.1"/>
    </source>
</evidence>
<evidence type="ECO:0000256" key="8">
    <source>
        <dbReference type="ARBA" id="ARBA00023170"/>
    </source>
</evidence>
<dbReference type="Gene3D" id="1.10.2000.10">
    <property type="entry name" value="Frizzled cysteine-rich domain"/>
    <property type="match status" value="1"/>
</dbReference>
<dbReference type="SUPFAM" id="SSF63501">
    <property type="entry name" value="Frizzled cysteine-rich domain"/>
    <property type="match status" value="1"/>
</dbReference>
<keyword evidence="4 11" id="KW-0812">Transmembrane</keyword>
<keyword evidence="5 11" id="KW-1133">Transmembrane helix</keyword>
<comment type="similarity">
    <text evidence="2">Belongs to the G-protein coupled receptor Fz/Smo family.</text>
</comment>